<evidence type="ECO:0000256" key="1">
    <source>
        <dbReference type="SAM" id="MobiDB-lite"/>
    </source>
</evidence>
<organism evidence="3 4">
    <name type="scientific">Asterophora parasitica</name>
    <dbReference type="NCBI Taxonomy" id="117018"/>
    <lineage>
        <taxon>Eukaryota</taxon>
        <taxon>Fungi</taxon>
        <taxon>Dikarya</taxon>
        <taxon>Basidiomycota</taxon>
        <taxon>Agaricomycotina</taxon>
        <taxon>Agaricomycetes</taxon>
        <taxon>Agaricomycetidae</taxon>
        <taxon>Agaricales</taxon>
        <taxon>Tricholomatineae</taxon>
        <taxon>Lyophyllaceae</taxon>
        <taxon>Asterophora</taxon>
    </lineage>
</organism>
<name>A0A9P7G9V8_9AGAR</name>
<evidence type="ECO:0000313" key="3">
    <source>
        <dbReference type="EMBL" id="KAG5645634.1"/>
    </source>
</evidence>
<reference evidence="3" key="2">
    <citation type="submission" date="2021-10" db="EMBL/GenBank/DDBJ databases">
        <title>Phylogenomics reveals ancestral predisposition of the termite-cultivated fungus Termitomyces towards a domesticated lifestyle.</title>
        <authorList>
            <person name="Auxier B."/>
            <person name="Grum-Grzhimaylo A."/>
            <person name="Cardenas M.E."/>
            <person name="Lodge J.D."/>
            <person name="Laessoe T."/>
            <person name="Pedersen O."/>
            <person name="Smith M.E."/>
            <person name="Kuyper T.W."/>
            <person name="Franco-Molano E.A."/>
            <person name="Baroni T.J."/>
            <person name="Aanen D.K."/>
        </authorList>
    </citation>
    <scope>NUCLEOTIDE SEQUENCE</scope>
    <source>
        <strain evidence="3">AP01</strain>
        <tissue evidence="3">Mycelium</tissue>
    </source>
</reference>
<feature type="region of interest" description="Disordered" evidence="1">
    <location>
        <begin position="14"/>
        <end position="33"/>
    </location>
</feature>
<sequence length="249" mass="27908">MYGIFPSFNTDGADSGYGTPASPSSNGSMKTPPTPMSVHVSNLHDFLVAHIKNIGQLRNSLASNHHEKEYEALVSQFNMLVVIATFTASVIISYLSLVKSIVEKDHPVAFDIGMLLSFFAMNLHFGNIVVAGRGSALASQLPAEHETKYTLKYFHHYLELCEQLQFFATILFFVSVMFLTFFIFHDITLPIILLAVSCFGGLIVFWSAYWKVSMTFRNIMTIVGHVRDLRTWAAQKRQEHRHGNASLPS</sequence>
<proteinExistence type="predicted"/>
<feature type="transmembrane region" description="Helical" evidence="2">
    <location>
        <begin position="191"/>
        <end position="210"/>
    </location>
</feature>
<keyword evidence="4" id="KW-1185">Reference proteome</keyword>
<feature type="transmembrane region" description="Helical" evidence="2">
    <location>
        <begin position="164"/>
        <end position="185"/>
    </location>
</feature>
<keyword evidence="2" id="KW-1133">Transmembrane helix</keyword>
<dbReference type="AlphaFoldDB" id="A0A9P7G9V8"/>
<feature type="compositionally biased region" description="Polar residues" evidence="1">
    <location>
        <begin position="21"/>
        <end position="31"/>
    </location>
</feature>
<keyword evidence="2" id="KW-0812">Transmembrane</keyword>
<accession>A0A9P7G9V8</accession>
<protein>
    <submittedName>
        <fullName evidence="3">Uncharacterized protein</fullName>
    </submittedName>
</protein>
<keyword evidence="2" id="KW-0472">Membrane</keyword>
<evidence type="ECO:0000313" key="4">
    <source>
        <dbReference type="Proteomes" id="UP000775547"/>
    </source>
</evidence>
<gene>
    <name evidence="3" type="ORF">DXG03_005625</name>
</gene>
<reference evidence="3" key="1">
    <citation type="submission" date="2020-07" db="EMBL/GenBank/DDBJ databases">
        <authorList>
            <person name="Nieuwenhuis M."/>
            <person name="Van De Peppel L.J.J."/>
        </authorList>
    </citation>
    <scope>NUCLEOTIDE SEQUENCE</scope>
    <source>
        <strain evidence="3">AP01</strain>
        <tissue evidence="3">Mycelium</tissue>
    </source>
</reference>
<dbReference type="Proteomes" id="UP000775547">
    <property type="component" value="Unassembled WGS sequence"/>
</dbReference>
<dbReference type="EMBL" id="JABCKV010000035">
    <property type="protein sequence ID" value="KAG5645634.1"/>
    <property type="molecule type" value="Genomic_DNA"/>
</dbReference>
<evidence type="ECO:0000256" key="2">
    <source>
        <dbReference type="SAM" id="Phobius"/>
    </source>
</evidence>
<dbReference type="OrthoDB" id="3062838at2759"/>
<feature type="transmembrane region" description="Helical" evidence="2">
    <location>
        <begin position="109"/>
        <end position="130"/>
    </location>
</feature>
<comment type="caution">
    <text evidence="3">The sequence shown here is derived from an EMBL/GenBank/DDBJ whole genome shotgun (WGS) entry which is preliminary data.</text>
</comment>
<feature type="transmembrane region" description="Helical" evidence="2">
    <location>
        <begin position="77"/>
        <end position="97"/>
    </location>
</feature>